<dbReference type="PROSITE" id="PS00626">
    <property type="entry name" value="RCC1_2"/>
    <property type="match status" value="4"/>
</dbReference>
<evidence type="ECO:0000256" key="5">
    <source>
        <dbReference type="SAM" id="SignalP"/>
    </source>
</evidence>
<dbReference type="InterPro" id="IPR015217">
    <property type="entry name" value="Invasin_dom_3"/>
</dbReference>
<keyword evidence="4" id="KW-0472">Membrane</keyword>
<dbReference type="InterPro" id="IPR000408">
    <property type="entry name" value="Reg_chr_condens"/>
</dbReference>
<feature type="domain" description="RCC1-like" evidence="7">
    <location>
        <begin position="57"/>
        <end position="372"/>
    </location>
</feature>
<keyword evidence="5" id="KW-0732">Signal</keyword>
<keyword evidence="4" id="KW-1133">Transmembrane helix</keyword>
<dbReference type="Pfam" id="PF25390">
    <property type="entry name" value="WD40_RLD"/>
    <property type="match status" value="1"/>
</dbReference>
<dbReference type="PANTHER" id="PTHR45982">
    <property type="entry name" value="REGULATOR OF CHROMOSOME CONDENSATION"/>
    <property type="match status" value="1"/>
</dbReference>
<dbReference type="InterPro" id="IPR009091">
    <property type="entry name" value="RCC1/BLIP-II"/>
</dbReference>
<proteinExistence type="predicted"/>
<dbReference type="GO" id="GO:0005737">
    <property type="term" value="C:cytoplasm"/>
    <property type="evidence" value="ECO:0007669"/>
    <property type="project" value="TreeGrafter"/>
</dbReference>
<dbReference type="PROSITE" id="PS51318">
    <property type="entry name" value="TAT"/>
    <property type="match status" value="1"/>
</dbReference>
<dbReference type="InterPro" id="IPR008964">
    <property type="entry name" value="Invasin/intimin_cell_adhesion"/>
</dbReference>
<feature type="transmembrane region" description="Helical" evidence="4">
    <location>
        <begin position="704"/>
        <end position="722"/>
    </location>
</feature>
<evidence type="ECO:0000259" key="7">
    <source>
        <dbReference type="Pfam" id="PF25390"/>
    </source>
</evidence>
<evidence type="ECO:0000256" key="4">
    <source>
        <dbReference type="SAM" id="Phobius"/>
    </source>
</evidence>
<evidence type="ECO:0000256" key="1">
    <source>
        <dbReference type="ARBA" id="ARBA00022658"/>
    </source>
</evidence>
<dbReference type="AlphaFoldDB" id="A0A3N2DBJ5"/>
<keyword evidence="9" id="KW-1185">Reference proteome</keyword>
<reference evidence="8 9" key="1">
    <citation type="submission" date="2018-11" db="EMBL/GenBank/DDBJ databases">
        <title>Sequencing the genomes of 1000 actinobacteria strains.</title>
        <authorList>
            <person name="Klenk H.-P."/>
        </authorList>
    </citation>
    <scope>NUCLEOTIDE SEQUENCE [LARGE SCALE GENOMIC DNA]</scope>
    <source>
        <strain evidence="8 9">DSM 13521</strain>
    </source>
</reference>
<evidence type="ECO:0000313" key="8">
    <source>
        <dbReference type="EMBL" id="ROR97175.1"/>
    </source>
</evidence>
<dbReference type="InterPro" id="IPR051553">
    <property type="entry name" value="Ran_GTPase-activating"/>
</dbReference>
<dbReference type="SUPFAM" id="SSF50985">
    <property type="entry name" value="RCC1/BLIP-II"/>
    <property type="match status" value="2"/>
</dbReference>
<dbReference type="Pfam" id="PF09134">
    <property type="entry name" value="Invasin_D3"/>
    <property type="match status" value="1"/>
</dbReference>
<feature type="chain" id="PRO_5018152501" evidence="5">
    <location>
        <begin position="34"/>
        <end position="732"/>
    </location>
</feature>
<evidence type="ECO:0000256" key="2">
    <source>
        <dbReference type="ARBA" id="ARBA00022737"/>
    </source>
</evidence>
<feature type="domain" description="Invasin" evidence="6">
    <location>
        <begin position="497"/>
        <end position="592"/>
    </location>
</feature>
<accession>A0A3N2DBJ5</accession>
<dbReference type="GO" id="GO:0005085">
    <property type="term" value="F:guanyl-nucleotide exchange factor activity"/>
    <property type="evidence" value="ECO:0007669"/>
    <property type="project" value="TreeGrafter"/>
</dbReference>
<gene>
    <name evidence="8" type="ORF">EDD28_1768</name>
</gene>
<dbReference type="SUPFAM" id="SSF49373">
    <property type="entry name" value="Invasin/intimin cell-adhesion fragments"/>
    <property type="match status" value="1"/>
</dbReference>
<dbReference type="PANTHER" id="PTHR45982:SF1">
    <property type="entry name" value="REGULATOR OF CHROMOSOME CONDENSATION"/>
    <property type="match status" value="1"/>
</dbReference>
<dbReference type="Pfam" id="PF00415">
    <property type="entry name" value="RCC1"/>
    <property type="match status" value="1"/>
</dbReference>
<evidence type="ECO:0000259" key="6">
    <source>
        <dbReference type="Pfam" id="PF09134"/>
    </source>
</evidence>
<dbReference type="Gene3D" id="2.60.40.10">
    <property type="entry name" value="Immunoglobulins"/>
    <property type="match status" value="1"/>
</dbReference>
<sequence length="732" mass="72766">MNSNRRHLVSGRRALGAAALVVAVGLVGTSAEADPRIDPVSGPTSGGQEVTLSGLVLDVTRDVSGGGTHSLAIGVDGTVYAWGSNGLGQLGDATLTDSSTPVVAALPDGVHAVDISAGGTHSLAAGSDGAVYAWGDNTFAQLGNAEQGPGTEESAPVRVDLPDGVRAESVSAGARHSLAVGSDGAVYAWGLNNEGQLGDGTAVGKLVPVRVELAPGVRALAVAAGDGHSLAVGSDGLVYAWGGNGAGQLGTGTTDGELAPVAVDLGPDVSATAVAAGFRHSLAVGSDGTVYSWGDNGTGELGIGSLPEDVPFATTPQAVTLPAGARATSVSAGFVHSLARTDDGRLYSWGENFDGQLGTGTPLPQTSPALVDLPDVDVIAASAGAEHSLAVGVDGAIYAWGNGESGRLGNGEQANQPLPVEVDQLVLSLVPAVYFGDVDHPGTDVTVDASAGTVRAVTPAHPAGTVDVSLRLNAVTGLGDPIGSYTFLAVPDLGADGSSITATPAELVADGTSTSRIVVQLVDTTGLPITGSGEVVDISVIDGPGVVSETTPLDDGTFEATFTAGIDTAVTTVGFTVDGVRADDTARIKVTAPEVGVHLEHATREIGQAQTVTGTGFLPNETVRVVGSTNDGAVLVTADADGAVSHAFTVPEVAPGTRTITLTGVTSDREGSAEFVVTRSAASPSPSPTDDDGRPLPSTGANPMAVLLPALLAAAVGTGLVLRSRRARRTTR</sequence>
<keyword evidence="1" id="KW-0344">Guanine-nucleotide releasing factor</keyword>
<dbReference type="InterPro" id="IPR013783">
    <property type="entry name" value="Ig-like_fold"/>
</dbReference>
<dbReference type="PRINTS" id="PR00633">
    <property type="entry name" value="RCCNDNSATION"/>
</dbReference>
<dbReference type="Gene3D" id="2.130.10.30">
    <property type="entry name" value="Regulator of chromosome condensation 1/beta-lactamase-inhibitor protein II"/>
    <property type="match status" value="2"/>
</dbReference>
<dbReference type="GO" id="GO:0005975">
    <property type="term" value="P:carbohydrate metabolic process"/>
    <property type="evidence" value="ECO:0007669"/>
    <property type="project" value="UniProtKB-ARBA"/>
</dbReference>
<evidence type="ECO:0000256" key="3">
    <source>
        <dbReference type="SAM" id="MobiDB-lite"/>
    </source>
</evidence>
<keyword evidence="2" id="KW-0677">Repeat</keyword>
<comment type="caution">
    <text evidence="8">The sequence shown here is derived from an EMBL/GenBank/DDBJ whole genome shotgun (WGS) entry which is preliminary data.</text>
</comment>
<evidence type="ECO:0000313" key="9">
    <source>
        <dbReference type="Proteomes" id="UP000275356"/>
    </source>
</evidence>
<dbReference type="PROSITE" id="PS50012">
    <property type="entry name" value="RCC1_3"/>
    <property type="match status" value="7"/>
</dbReference>
<dbReference type="InterPro" id="IPR006311">
    <property type="entry name" value="TAT_signal"/>
</dbReference>
<dbReference type="Proteomes" id="UP000275356">
    <property type="component" value="Unassembled WGS sequence"/>
</dbReference>
<organism evidence="8 9">
    <name type="scientific">Salana multivorans</name>
    <dbReference type="NCBI Taxonomy" id="120377"/>
    <lineage>
        <taxon>Bacteria</taxon>
        <taxon>Bacillati</taxon>
        <taxon>Actinomycetota</taxon>
        <taxon>Actinomycetes</taxon>
        <taxon>Micrococcales</taxon>
        <taxon>Beutenbergiaceae</taxon>
        <taxon>Salana</taxon>
    </lineage>
</organism>
<feature type="signal peptide" evidence="5">
    <location>
        <begin position="1"/>
        <end position="33"/>
    </location>
</feature>
<name>A0A3N2DBJ5_9MICO</name>
<dbReference type="RefSeq" id="WP_170169408.1">
    <property type="nucleotide sequence ID" value="NZ_RKHQ01000001.1"/>
</dbReference>
<feature type="region of interest" description="Disordered" evidence="3">
    <location>
        <begin position="677"/>
        <end position="701"/>
    </location>
</feature>
<dbReference type="EMBL" id="RKHQ01000001">
    <property type="protein sequence ID" value="ROR97175.1"/>
    <property type="molecule type" value="Genomic_DNA"/>
</dbReference>
<keyword evidence="4" id="KW-0812">Transmembrane</keyword>
<protein>
    <submittedName>
        <fullName evidence="8">Alpha-tubulin suppressor-like RCC1 family protein</fullName>
    </submittedName>
</protein>
<dbReference type="InterPro" id="IPR058923">
    <property type="entry name" value="RCC1-like_dom"/>
</dbReference>